<feature type="region of interest" description="Disordered" evidence="1">
    <location>
        <begin position="25"/>
        <end position="340"/>
    </location>
</feature>
<evidence type="ECO:0000313" key="3">
    <source>
        <dbReference type="Proteomes" id="UP000193144"/>
    </source>
</evidence>
<name>A0A1Y1ZR94_9PLEO</name>
<feature type="compositionally biased region" description="Basic and acidic residues" evidence="1">
    <location>
        <begin position="199"/>
        <end position="237"/>
    </location>
</feature>
<sequence length="417" mass="45992">MYLTPREISDTFCFMASSGTTARVVDPMGKHKKKEKQVTIVPPKDNSSDEDEEMLYPKAIRKPQTSRPPAKKNDPKPALDDEDLYASPDEDEEVVDADVDAVSTDKNEDDLYDEGGDGPDGAENDDDRDVDGGDGVDADAEEDHTSAPPSRKNLAQTARKASAAISEASSNITDTAKRSGRKPSKSHVDDAAIMQKNVLNERTRGKGKETAKETEAAAKGKGKDKEPAKDAKQDKKPAPKPTKAQGKKRAPASGDNVDSSDDEEEKKKPKKGVGNSESKKRKRNDDDGNDDSDSDSDGDDPGDGDGKGDGDDDGKGKGNGQGKEKGQDDGEEEVEKIKPMTRGEFYDVAHDMLEWTTRYFDFRFTPTEQYRKKYSTKIQSIFNDLEDEFVKKRKADEELTEEAVKRLNSLGHWRRHQ</sequence>
<proteinExistence type="predicted"/>
<organism evidence="2 3">
    <name type="scientific">Clohesyomyces aquaticus</name>
    <dbReference type="NCBI Taxonomy" id="1231657"/>
    <lineage>
        <taxon>Eukaryota</taxon>
        <taxon>Fungi</taxon>
        <taxon>Dikarya</taxon>
        <taxon>Ascomycota</taxon>
        <taxon>Pezizomycotina</taxon>
        <taxon>Dothideomycetes</taxon>
        <taxon>Pleosporomycetidae</taxon>
        <taxon>Pleosporales</taxon>
        <taxon>Lindgomycetaceae</taxon>
        <taxon>Clohesyomyces</taxon>
    </lineage>
</organism>
<feature type="compositionally biased region" description="Acidic residues" evidence="1">
    <location>
        <begin position="287"/>
        <end position="303"/>
    </location>
</feature>
<dbReference type="AlphaFoldDB" id="A0A1Y1ZR94"/>
<evidence type="ECO:0000313" key="2">
    <source>
        <dbReference type="EMBL" id="ORY12773.1"/>
    </source>
</evidence>
<comment type="caution">
    <text evidence="2">The sequence shown here is derived from an EMBL/GenBank/DDBJ whole genome shotgun (WGS) entry which is preliminary data.</text>
</comment>
<feature type="compositionally biased region" description="Basic and acidic residues" evidence="1">
    <location>
        <begin position="304"/>
        <end position="328"/>
    </location>
</feature>
<dbReference type="EMBL" id="MCFA01000048">
    <property type="protein sequence ID" value="ORY12773.1"/>
    <property type="molecule type" value="Genomic_DNA"/>
</dbReference>
<feature type="compositionally biased region" description="Acidic residues" evidence="1">
    <location>
        <begin position="80"/>
        <end position="99"/>
    </location>
</feature>
<accession>A0A1Y1ZR94</accession>
<protein>
    <submittedName>
        <fullName evidence="2">Uncharacterized protein</fullName>
    </submittedName>
</protein>
<feature type="compositionally biased region" description="Acidic residues" evidence="1">
    <location>
        <begin position="107"/>
        <end position="142"/>
    </location>
</feature>
<feature type="compositionally biased region" description="Low complexity" evidence="1">
    <location>
        <begin position="161"/>
        <end position="170"/>
    </location>
</feature>
<keyword evidence="3" id="KW-1185">Reference proteome</keyword>
<gene>
    <name evidence="2" type="ORF">BCR34DRAFT_587046</name>
</gene>
<evidence type="ECO:0000256" key="1">
    <source>
        <dbReference type="SAM" id="MobiDB-lite"/>
    </source>
</evidence>
<dbReference type="Proteomes" id="UP000193144">
    <property type="component" value="Unassembled WGS sequence"/>
</dbReference>
<reference evidence="2 3" key="1">
    <citation type="submission" date="2016-07" db="EMBL/GenBank/DDBJ databases">
        <title>Pervasive Adenine N6-methylation of Active Genes in Fungi.</title>
        <authorList>
            <consortium name="DOE Joint Genome Institute"/>
            <person name="Mondo S.J."/>
            <person name="Dannebaum R.O."/>
            <person name="Kuo R.C."/>
            <person name="Labutti K."/>
            <person name="Haridas S."/>
            <person name="Kuo A."/>
            <person name="Salamov A."/>
            <person name="Ahrendt S.R."/>
            <person name="Lipzen A."/>
            <person name="Sullivan W."/>
            <person name="Andreopoulos W.B."/>
            <person name="Clum A."/>
            <person name="Lindquist E."/>
            <person name="Daum C."/>
            <person name="Ramamoorthy G.K."/>
            <person name="Gryganskyi A."/>
            <person name="Culley D."/>
            <person name="Magnuson J.K."/>
            <person name="James T.Y."/>
            <person name="O'Malley M.A."/>
            <person name="Stajich J.E."/>
            <person name="Spatafora J.W."/>
            <person name="Visel A."/>
            <person name="Grigoriev I.V."/>
        </authorList>
    </citation>
    <scope>NUCLEOTIDE SEQUENCE [LARGE SCALE GENOMIC DNA]</scope>
    <source>
        <strain evidence="2 3">CBS 115471</strain>
    </source>
</reference>